<dbReference type="GO" id="GO:0008757">
    <property type="term" value="F:S-adenosylmethionine-dependent methyltransferase activity"/>
    <property type="evidence" value="ECO:0007669"/>
    <property type="project" value="InterPro"/>
</dbReference>
<protein>
    <submittedName>
        <fullName evidence="2">Phosphatidylethanolamine N-methyltransferase</fullName>
    </submittedName>
</protein>
<dbReference type="PANTHER" id="PTHR43861">
    <property type="entry name" value="TRANS-ACONITATE 2-METHYLTRANSFERASE-RELATED"/>
    <property type="match status" value="1"/>
</dbReference>
<evidence type="ECO:0000259" key="1">
    <source>
        <dbReference type="Pfam" id="PF08241"/>
    </source>
</evidence>
<keyword evidence="2" id="KW-0808">Transferase</keyword>
<accession>A0A0G1MPC0</accession>
<dbReference type="InterPro" id="IPR013216">
    <property type="entry name" value="Methyltransf_11"/>
</dbReference>
<dbReference type="Proteomes" id="UP000034329">
    <property type="component" value="Unassembled WGS sequence"/>
</dbReference>
<organism evidence="2 3">
    <name type="scientific">Candidatus Woesebacteria bacterium GW2011_GWB1_45_5</name>
    <dbReference type="NCBI Taxonomy" id="1618581"/>
    <lineage>
        <taxon>Bacteria</taxon>
        <taxon>Candidatus Woeseibacteriota</taxon>
    </lineage>
</organism>
<evidence type="ECO:0000313" key="3">
    <source>
        <dbReference type="Proteomes" id="UP000034329"/>
    </source>
</evidence>
<dbReference type="CDD" id="cd02440">
    <property type="entry name" value="AdoMet_MTases"/>
    <property type="match status" value="1"/>
</dbReference>
<reference evidence="2 3" key="1">
    <citation type="journal article" date="2015" name="Nature">
        <title>rRNA introns, odd ribosomes, and small enigmatic genomes across a large radiation of phyla.</title>
        <authorList>
            <person name="Brown C.T."/>
            <person name="Hug L.A."/>
            <person name="Thomas B.C."/>
            <person name="Sharon I."/>
            <person name="Castelle C.J."/>
            <person name="Singh A."/>
            <person name="Wilkins M.J."/>
            <person name="Williams K.H."/>
            <person name="Banfield J.F."/>
        </authorList>
    </citation>
    <scope>NUCLEOTIDE SEQUENCE [LARGE SCALE GENOMIC DNA]</scope>
</reference>
<comment type="caution">
    <text evidence="2">The sequence shown here is derived from an EMBL/GenBank/DDBJ whole genome shotgun (WGS) entry which is preliminary data.</text>
</comment>
<evidence type="ECO:0000313" key="2">
    <source>
        <dbReference type="EMBL" id="KKU10039.1"/>
    </source>
</evidence>
<dbReference type="InterPro" id="IPR029063">
    <property type="entry name" value="SAM-dependent_MTases_sf"/>
</dbReference>
<dbReference type="EMBL" id="LCLA01000022">
    <property type="protein sequence ID" value="KKU10039.1"/>
    <property type="molecule type" value="Genomic_DNA"/>
</dbReference>
<name>A0A0G1MPC0_9BACT</name>
<keyword evidence="2" id="KW-0489">Methyltransferase</keyword>
<gene>
    <name evidence="2" type="ORF">UX13_C0022G0010</name>
</gene>
<dbReference type="SUPFAM" id="SSF53335">
    <property type="entry name" value="S-adenosyl-L-methionine-dependent methyltransferases"/>
    <property type="match status" value="1"/>
</dbReference>
<proteinExistence type="predicted"/>
<dbReference type="AlphaFoldDB" id="A0A0G1MPC0"/>
<feature type="domain" description="Methyltransferase type 11" evidence="1">
    <location>
        <begin position="42"/>
        <end position="138"/>
    </location>
</feature>
<sequence>MSAAYDTFDYPAYWIGREYEHKSEVFALKQFLSKIRKVKTILDIGTGFGRLVPFYSFRAKKIILSDPSSKLLKLARETFKSKKNLKFIHSSLENLPLRVPKNSIDLIIMIRVIHHIRDIETAFGIFGNLLKARGYLIVEFANKRHLKATLRHFLQGDLTFPIDPTTTDIQSRKTTVKSLPFLNYHPDKIDEIMDEYGFDVVEKRSVSNIRSTLLKKIFPVDFLVYVDMLTQKVLSYINFGPSIFVMARKR</sequence>
<dbReference type="Pfam" id="PF08241">
    <property type="entry name" value="Methyltransf_11"/>
    <property type="match status" value="1"/>
</dbReference>
<dbReference type="Gene3D" id="3.40.50.150">
    <property type="entry name" value="Vaccinia Virus protein VP39"/>
    <property type="match status" value="1"/>
</dbReference>
<dbReference type="GO" id="GO:0032259">
    <property type="term" value="P:methylation"/>
    <property type="evidence" value="ECO:0007669"/>
    <property type="project" value="UniProtKB-KW"/>
</dbReference>